<sequence>MMESEWFTAKQLTEIAPLPTTPQGLHSHARKSEWVRRKRDGKTIEYHIDSLPEEVKQRLHLHQVNETRAYYRLQLNDESIGAKLWDEICEKIPLLQREKLVELALLEGVNALFFRLASSLTFR</sequence>
<dbReference type="AlphaFoldDB" id="A0A1C6Z5L0"/>
<proteinExistence type="predicted"/>
<dbReference type="GO" id="GO:0003677">
    <property type="term" value="F:DNA binding"/>
    <property type="evidence" value="ECO:0007669"/>
    <property type="project" value="UniProtKB-KW"/>
</dbReference>
<dbReference type="RefSeq" id="WP_247650338.1">
    <property type="nucleotide sequence ID" value="NZ_FMIQ01000070.1"/>
</dbReference>
<dbReference type="Proteomes" id="UP000094844">
    <property type="component" value="Unassembled WGS sequence"/>
</dbReference>
<evidence type="ECO:0000259" key="1">
    <source>
        <dbReference type="PROSITE" id="PS51702"/>
    </source>
</evidence>
<dbReference type="EMBL" id="FMIQ01000070">
    <property type="protein sequence ID" value="SCM54403.1"/>
    <property type="molecule type" value="Genomic_DNA"/>
</dbReference>
<dbReference type="STRING" id="569.A6V27_10985"/>
<dbReference type="PROSITE" id="PS51702">
    <property type="entry name" value="HTH_MU"/>
    <property type="match status" value="1"/>
</dbReference>
<reference evidence="2 3" key="1">
    <citation type="submission" date="2016-09" db="EMBL/GenBank/DDBJ databases">
        <authorList>
            <person name="Capua I."/>
            <person name="De Benedictis P."/>
            <person name="Joannis T."/>
            <person name="Lombin L.H."/>
            <person name="Cattoli G."/>
        </authorList>
    </citation>
    <scope>NUCLEOTIDE SEQUENCE [LARGE SCALE GENOMIC DNA]</scope>
    <source>
        <strain evidence="2 3">GB001</strain>
    </source>
</reference>
<dbReference type="InterPro" id="IPR003314">
    <property type="entry name" value="Mu-type_HTH"/>
</dbReference>
<keyword evidence="2" id="KW-0238">DNA-binding</keyword>
<protein>
    <submittedName>
        <fullName evidence="2">Mu DNA-binding domain-containing protein</fullName>
    </submittedName>
</protein>
<organism evidence="2 3">
    <name type="scientific">Hafnia alvei</name>
    <dbReference type="NCBI Taxonomy" id="569"/>
    <lineage>
        <taxon>Bacteria</taxon>
        <taxon>Pseudomonadati</taxon>
        <taxon>Pseudomonadota</taxon>
        <taxon>Gammaproteobacteria</taxon>
        <taxon>Enterobacterales</taxon>
        <taxon>Hafniaceae</taxon>
        <taxon>Hafnia</taxon>
    </lineage>
</organism>
<accession>A0A1C6Z5L0</accession>
<name>A0A1C6Z5L0_HAFAL</name>
<evidence type="ECO:0000313" key="2">
    <source>
        <dbReference type="EMBL" id="SCM54403.1"/>
    </source>
</evidence>
<feature type="domain" description="HTH Mu-type" evidence="1">
    <location>
        <begin position="3"/>
        <end position="67"/>
    </location>
</feature>
<evidence type="ECO:0000313" key="3">
    <source>
        <dbReference type="Proteomes" id="UP000094844"/>
    </source>
</evidence>
<dbReference type="Pfam" id="PF02316">
    <property type="entry name" value="HTH_Tnp_Mu_1"/>
    <property type="match status" value="1"/>
</dbReference>
<dbReference type="InterPro" id="IPR036388">
    <property type="entry name" value="WH-like_DNA-bd_sf"/>
</dbReference>
<dbReference type="SUPFAM" id="SSF46955">
    <property type="entry name" value="Putative DNA-binding domain"/>
    <property type="match status" value="1"/>
</dbReference>
<dbReference type="Gene3D" id="1.10.10.10">
    <property type="entry name" value="Winged helix-like DNA-binding domain superfamily/Winged helix DNA-binding domain"/>
    <property type="match status" value="1"/>
</dbReference>
<gene>
    <name evidence="2" type="ORF">BN1044_03906</name>
</gene>
<dbReference type="InterPro" id="IPR009061">
    <property type="entry name" value="DNA-bd_dom_put_sf"/>
</dbReference>